<dbReference type="Pfam" id="PF01632">
    <property type="entry name" value="Ribosomal_L35p"/>
    <property type="match status" value="1"/>
</dbReference>
<sequence length="105" mass="11621">MSFLPRLFLRPSLTSLAGPSRIPIPINLSSSFSTSSICSVKQKLKSHSGSKKRFFANANGMFKRAQTGKSHLNTAFSTGRINRLAKSVYVSKTQGRRIKKMLPYA</sequence>
<accession>A0A1B9G7W5</accession>
<dbReference type="PANTHER" id="PTHR33343:SF1">
    <property type="entry name" value="LARGE RIBOSOMAL SUBUNIT PROTEIN BL35M"/>
    <property type="match status" value="1"/>
</dbReference>
<dbReference type="VEuPathDB" id="FungiDB:I302_01962"/>
<dbReference type="PRINTS" id="PR00064">
    <property type="entry name" value="RIBOSOMALL35"/>
</dbReference>
<dbReference type="FunFam" id="4.10.410.60:FF:000001">
    <property type="entry name" value="50S ribosomal protein L35"/>
    <property type="match status" value="1"/>
</dbReference>
<dbReference type="EMBL" id="KI894019">
    <property type="protein sequence ID" value="OCF27127.1"/>
    <property type="molecule type" value="Genomic_DNA"/>
</dbReference>
<dbReference type="Gene3D" id="4.10.410.60">
    <property type="match status" value="1"/>
</dbReference>
<dbReference type="GO" id="GO:0015934">
    <property type="term" value="C:large ribosomal subunit"/>
    <property type="evidence" value="ECO:0007669"/>
    <property type="project" value="TreeGrafter"/>
</dbReference>
<dbReference type="HAMAP" id="MF_00514">
    <property type="entry name" value="Ribosomal_bL35"/>
    <property type="match status" value="1"/>
</dbReference>
<reference evidence="5" key="1">
    <citation type="submission" date="2013-07" db="EMBL/GenBank/DDBJ databases">
        <title>The Genome Sequence of Cryptococcus bestiolae CBS10118.</title>
        <authorList>
            <consortium name="The Broad Institute Genome Sequencing Platform"/>
            <person name="Cuomo C."/>
            <person name="Litvintseva A."/>
            <person name="Chen Y."/>
            <person name="Heitman J."/>
            <person name="Sun S."/>
            <person name="Springer D."/>
            <person name="Dromer F."/>
            <person name="Young S.K."/>
            <person name="Zeng Q."/>
            <person name="Gargeya S."/>
            <person name="Fitzgerald M."/>
            <person name="Abouelleil A."/>
            <person name="Alvarado L."/>
            <person name="Berlin A.M."/>
            <person name="Chapman S.B."/>
            <person name="Dewar J."/>
            <person name="Goldberg J."/>
            <person name="Griggs A."/>
            <person name="Gujja S."/>
            <person name="Hansen M."/>
            <person name="Howarth C."/>
            <person name="Imamovic A."/>
            <person name="Larimer J."/>
            <person name="McCowan C."/>
            <person name="Murphy C."/>
            <person name="Pearson M."/>
            <person name="Priest M."/>
            <person name="Roberts A."/>
            <person name="Saif S."/>
            <person name="Shea T."/>
            <person name="Sykes S."/>
            <person name="Wortman J."/>
            <person name="Nusbaum C."/>
            <person name="Birren B."/>
        </authorList>
    </citation>
    <scope>NUCLEOTIDE SEQUENCE [LARGE SCALE GENOMIC DNA]</scope>
    <source>
        <strain evidence="5">CBS 10118</strain>
    </source>
</reference>
<dbReference type="GO" id="GO:0006412">
    <property type="term" value="P:translation"/>
    <property type="evidence" value="ECO:0007669"/>
    <property type="project" value="InterPro"/>
</dbReference>
<gene>
    <name evidence="5" type="ORF">I302_01962</name>
</gene>
<dbReference type="InterPro" id="IPR018265">
    <property type="entry name" value="Ribosomal_bL35_CS"/>
</dbReference>
<evidence type="ECO:0000256" key="1">
    <source>
        <dbReference type="ARBA" id="ARBA00006598"/>
    </source>
</evidence>
<comment type="similarity">
    <text evidence="1 4">Belongs to the bacterial ribosomal protein bL35 family.</text>
</comment>
<evidence type="ECO:0000256" key="4">
    <source>
        <dbReference type="RuleBase" id="RU000568"/>
    </source>
</evidence>
<organism evidence="5">
    <name type="scientific">Kwoniella bestiolae CBS 10118</name>
    <dbReference type="NCBI Taxonomy" id="1296100"/>
    <lineage>
        <taxon>Eukaryota</taxon>
        <taxon>Fungi</taxon>
        <taxon>Dikarya</taxon>
        <taxon>Basidiomycota</taxon>
        <taxon>Agaricomycotina</taxon>
        <taxon>Tremellomycetes</taxon>
        <taxon>Tremellales</taxon>
        <taxon>Cryptococcaceae</taxon>
        <taxon>Kwoniella</taxon>
    </lineage>
</organism>
<dbReference type="InterPro" id="IPR037229">
    <property type="entry name" value="Ribosomal_bL35_sf"/>
</dbReference>
<evidence type="ECO:0000256" key="2">
    <source>
        <dbReference type="ARBA" id="ARBA00022980"/>
    </source>
</evidence>
<keyword evidence="2 4" id="KW-0689">Ribosomal protein</keyword>
<dbReference type="PROSITE" id="PS00936">
    <property type="entry name" value="RIBOSOMAL_L35"/>
    <property type="match status" value="1"/>
</dbReference>
<proteinExistence type="inferred from homology"/>
<reference evidence="5" key="2">
    <citation type="submission" date="2014-01" db="EMBL/GenBank/DDBJ databases">
        <title>Evolution of pathogenesis and genome organization in the Tremellales.</title>
        <authorList>
            <person name="Cuomo C."/>
            <person name="Litvintseva A."/>
            <person name="Heitman J."/>
            <person name="Chen Y."/>
            <person name="Sun S."/>
            <person name="Springer D."/>
            <person name="Dromer F."/>
            <person name="Young S."/>
            <person name="Zeng Q."/>
            <person name="Chapman S."/>
            <person name="Gujja S."/>
            <person name="Saif S."/>
            <person name="Birren B."/>
        </authorList>
    </citation>
    <scope>NUCLEOTIDE SEQUENCE</scope>
    <source>
        <strain evidence="5">CBS 10118</strain>
    </source>
</reference>
<dbReference type="GO" id="GO:0003735">
    <property type="term" value="F:structural constituent of ribosome"/>
    <property type="evidence" value="ECO:0007669"/>
    <property type="project" value="InterPro"/>
</dbReference>
<dbReference type="InterPro" id="IPR001706">
    <property type="entry name" value="Ribosomal_bL35"/>
</dbReference>
<dbReference type="AlphaFoldDB" id="A0A1B9G7W5"/>
<evidence type="ECO:0000313" key="5">
    <source>
        <dbReference type="EMBL" id="OCF27127.1"/>
    </source>
</evidence>
<name>A0A1B9G7W5_9TREE</name>
<dbReference type="OrthoDB" id="162638at2759"/>
<protein>
    <recommendedName>
        <fullName evidence="4">50S ribosomal protein L35</fullName>
    </recommendedName>
</protein>
<dbReference type="PANTHER" id="PTHR33343">
    <property type="entry name" value="54S RIBOSOMAL PROTEIN BL35M"/>
    <property type="match status" value="1"/>
</dbReference>
<dbReference type="SUPFAM" id="SSF143034">
    <property type="entry name" value="L35p-like"/>
    <property type="match status" value="1"/>
</dbReference>
<evidence type="ECO:0000256" key="3">
    <source>
        <dbReference type="ARBA" id="ARBA00023274"/>
    </source>
</evidence>
<dbReference type="InterPro" id="IPR021137">
    <property type="entry name" value="Ribosomal_bL35-like"/>
</dbReference>
<dbReference type="STRING" id="1296100.A0A1B9G7W5"/>
<dbReference type="NCBIfam" id="TIGR00001">
    <property type="entry name" value="rpmI_bact"/>
    <property type="match status" value="1"/>
</dbReference>
<keyword evidence="3 4" id="KW-0687">Ribonucleoprotein</keyword>